<reference evidence="7" key="1">
    <citation type="submission" date="2021-03" db="EMBL/GenBank/DDBJ databases">
        <title>Antimicrobial resistance genes in bacteria isolated from Japanese honey, and their potential for conferring macrolide and lincosamide resistance in the American foulbrood pathogen Paenibacillus larvae.</title>
        <authorList>
            <person name="Okamoto M."/>
            <person name="Kumagai M."/>
            <person name="Kanamori H."/>
            <person name="Takamatsu D."/>
        </authorList>
    </citation>
    <scope>NUCLEOTIDE SEQUENCE</scope>
    <source>
        <strain evidence="7">J40TS1</strain>
    </source>
</reference>
<dbReference type="GO" id="GO:0043190">
    <property type="term" value="C:ATP-binding cassette (ABC) transporter complex"/>
    <property type="evidence" value="ECO:0007669"/>
    <property type="project" value="InterPro"/>
</dbReference>
<comment type="caution">
    <text evidence="7">The sequence shown here is derived from an EMBL/GenBank/DDBJ whole genome shotgun (WGS) entry which is preliminary data.</text>
</comment>
<evidence type="ECO:0000259" key="6">
    <source>
        <dbReference type="Pfam" id="PF01061"/>
    </source>
</evidence>
<feature type="transmembrane region" description="Helical" evidence="5">
    <location>
        <begin position="88"/>
        <end position="111"/>
    </location>
</feature>
<proteinExistence type="predicted"/>
<dbReference type="Pfam" id="PF01061">
    <property type="entry name" value="ABC2_membrane"/>
    <property type="match status" value="1"/>
</dbReference>
<keyword evidence="3 5" id="KW-1133">Transmembrane helix</keyword>
<keyword evidence="2 5" id="KW-0812">Transmembrane</keyword>
<dbReference type="Proteomes" id="UP000683139">
    <property type="component" value="Unassembled WGS sequence"/>
</dbReference>
<dbReference type="RefSeq" id="WP_213517040.1">
    <property type="nucleotide sequence ID" value="NZ_BOSE01000006.1"/>
</dbReference>
<feature type="transmembrane region" description="Helical" evidence="5">
    <location>
        <begin position="123"/>
        <end position="146"/>
    </location>
</feature>
<feature type="transmembrane region" description="Helical" evidence="5">
    <location>
        <begin position="212"/>
        <end position="233"/>
    </location>
</feature>
<feature type="transmembrane region" description="Helical" evidence="5">
    <location>
        <begin position="16"/>
        <end position="36"/>
    </location>
</feature>
<organism evidence="7 8">
    <name type="scientific">Paenibacillus montaniterrae</name>
    <dbReference type="NCBI Taxonomy" id="429341"/>
    <lineage>
        <taxon>Bacteria</taxon>
        <taxon>Bacillati</taxon>
        <taxon>Bacillota</taxon>
        <taxon>Bacilli</taxon>
        <taxon>Bacillales</taxon>
        <taxon>Paenibacillaceae</taxon>
        <taxon>Paenibacillus</taxon>
    </lineage>
</organism>
<dbReference type="GO" id="GO:0140359">
    <property type="term" value="F:ABC-type transporter activity"/>
    <property type="evidence" value="ECO:0007669"/>
    <property type="project" value="InterPro"/>
</dbReference>
<comment type="subcellular location">
    <subcellularLocation>
        <location evidence="1">Membrane</location>
        <topology evidence="1">Multi-pass membrane protein</topology>
    </subcellularLocation>
</comment>
<evidence type="ECO:0000256" key="1">
    <source>
        <dbReference type="ARBA" id="ARBA00004141"/>
    </source>
</evidence>
<dbReference type="AlphaFoldDB" id="A0A919YSG6"/>
<accession>A0A919YSG6</accession>
<dbReference type="InterPro" id="IPR013525">
    <property type="entry name" value="ABC2_TM"/>
</dbReference>
<evidence type="ECO:0000256" key="4">
    <source>
        <dbReference type="ARBA" id="ARBA00023136"/>
    </source>
</evidence>
<keyword evidence="4 5" id="KW-0472">Membrane</keyword>
<feature type="transmembrane region" description="Helical" evidence="5">
    <location>
        <begin position="158"/>
        <end position="176"/>
    </location>
</feature>
<evidence type="ECO:0000256" key="5">
    <source>
        <dbReference type="SAM" id="Phobius"/>
    </source>
</evidence>
<evidence type="ECO:0000313" key="7">
    <source>
        <dbReference type="EMBL" id="GIP17566.1"/>
    </source>
</evidence>
<gene>
    <name evidence="7" type="ORF">J40TS1_32080</name>
</gene>
<evidence type="ECO:0000313" key="8">
    <source>
        <dbReference type="Proteomes" id="UP000683139"/>
    </source>
</evidence>
<name>A0A919YSG6_9BACL</name>
<feature type="domain" description="ABC-2 type transporter transmembrane" evidence="6">
    <location>
        <begin position="10"/>
        <end position="203"/>
    </location>
</feature>
<dbReference type="InterPro" id="IPR000412">
    <property type="entry name" value="ABC_2_transport"/>
</dbReference>
<evidence type="ECO:0000256" key="2">
    <source>
        <dbReference type="ARBA" id="ARBA00022692"/>
    </source>
</evidence>
<protein>
    <recommendedName>
        <fullName evidence="6">ABC-2 type transporter transmembrane domain-containing protein</fullName>
    </recommendedName>
</protein>
<keyword evidence="8" id="KW-1185">Reference proteome</keyword>
<feature type="transmembrane region" description="Helical" evidence="5">
    <location>
        <begin position="48"/>
        <end position="67"/>
    </location>
</feature>
<sequence>MQVFELYIRRLFKRNGLLIFMLLMPILFAYLLVKAFEPSVAPEMANMLNSIIGVLIILTTMNTMLFYGDRQHATDQRILLSIYSKFSYYCQIVAVFLAIGTVQLIEVMLFTNTALHIELPLTGIDYLIILLAYAMLNIIAAGLGFIIMNYSRTKSMSLACIVLAGLLFVVMGGMFLPREQLPFIVKDVATIFPTYWLNEVVVILLGDVHDQIYPLVGYLLGLMLYAGVTMLLLTRTRTKRI</sequence>
<dbReference type="PRINTS" id="PR00164">
    <property type="entry name" value="ABC2TRNSPORT"/>
</dbReference>
<dbReference type="EMBL" id="BOSE01000006">
    <property type="protein sequence ID" value="GIP17566.1"/>
    <property type="molecule type" value="Genomic_DNA"/>
</dbReference>
<evidence type="ECO:0000256" key="3">
    <source>
        <dbReference type="ARBA" id="ARBA00022989"/>
    </source>
</evidence>